<evidence type="ECO:0008006" key="3">
    <source>
        <dbReference type="Google" id="ProtNLM"/>
    </source>
</evidence>
<reference evidence="1 2" key="1">
    <citation type="journal article" date="2007" name="J. Bacteriol.">
        <title>The complete genome sequence of Roseobacter denitrificans reveals a mixotrophic rather than photosynthetic metabolism.</title>
        <authorList>
            <person name="Swingley W.D."/>
            <person name="Sadekar S."/>
            <person name="Mastrian S.D."/>
            <person name="Matthies H.J."/>
            <person name="Hao J."/>
            <person name="Ramos H."/>
            <person name="Acharya C.R."/>
            <person name="Conrad A.L."/>
            <person name="Taylor H.L."/>
            <person name="Dejesa L.C."/>
            <person name="Shah M.K."/>
            <person name="O'huallachain M.E."/>
            <person name="Lince M.T."/>
            <person name="Blankenship R.E."/>
            <person name="Beatty J.T."/>
            <person name="Touchman J.W."/>
        </authorList>
    </citation>
    <scope>NUCLEOTIDE SEQUENCE [LARGE SCALE GENOMIC DNA]</scope>
    <source>
        <strain evidence="2">ATCC 33942 / OCh 114</strain>
    </source>
</reference>
<organism evidence="1 2">
    <name type="scientific">Roseobacter denitrificans (strain ATCC 33942 / OCh 114)</name>
    <name type="common">Erythrobacter sp. (strain OCh 114)</name>
    <name type="synonym">Roseobacter denitrificans</name>
    <dbReference type="NCBI Taxonomy" id="375451"/>
    <lineage>
        <taxon>Bacteria</taxon>
        <taxon>Pseudomonadati</taxon>
        <taxon>Pseudomonadota</taxon>
        <taxon>Alphaproteobacteria</taxon>
        <taxon>Rhodobacterales</taxon>
        <taxon>Roseobacteraceae</taxon>
        <taxon>Roseobacter</taxon>
    </lineage>
</organism>
<name>Q169N8_ROSDO</name>
<dbReference type="AlphaFoldDB" id="Q169N8"/>
<keyword evidence="2" id="KW-1185">Reference proteome</keyword>
<protein>
    <recommendedName>
        <fullName evidence="3">DUF2946 domain-containing protein</fullName>
    </recommendedName>
</protein>
<gene>
    <name evidence="1" type="ordered locus">RD1_1681</name>
</gene>
<dbReference type="EMBL" id="CP000362">
    <property type="protein sequence ID" value="ABG31305.1"/>
    <property type="molecule type" value="Genomic_DNA"/>
</dbReference>
<accession>Q169N8</accession>
<proteinExistence type="predicted"/>
<dbReference type="STRING" id="375451.RD1_1681"/>
<dbReference type="HOGENOM" id="CLU_141071_1_0_5"/>
<evidence type="ECO:0000313" key="2">
    <source>
        <dbReference type="Proteomes" id="UP000007029"/>
    </source>
</evidence>
<sequence length="131" mass="13582">MCWKVTPPGSYNRGMLRASLSPVLGVLLSLLLIATGHNMAMARGAAGATGQMVICTGAGPVVVYMDAEGAPTDAPHICPDCILVIGDLASPVILTPPTEIIGTQVKMLRRDIARACDVETGFKSRAPPAVL</sequence>
<dbReference type="KEGG" id="rde:RD1_1681"/>
<evidence type="ECO:0000313" key="1">
    <source>
        <dbReference type="EMBL" id="ABG31305.1"/>
    </source>
</evidence>
<dbReference type="Proteomes" id="UP000007029">
    <property type="component" value="Chromosome"/>
</dbReference>
<dbReference type="eggNOG" id="ENOG5033C4A">
    <property type="taxonomic scope" value="Bacteria"/>
</dbReference>